<dbReference type="InterPro" id="IPR050815">
    <property type="entry name" value="TF_fung"/>
</dbReference>
<keyword evidence="2" id="KW-0479">Metal-binding</keyword>
<dbReference type="PANTHER" id="PTHR47338:SF7">
    <property type="entry name" value="ZN(II)2CYS6 TRANSCRIPTION FACTOR (EUROFUNG)"/>
    <property type="match status" value="1"/>
</dbReference>
<dbReference type="GO" id="GO:0006351">
    <property type="term" value="P:DNA-templated transcription"/>
    <property type="evidence" value="ECO:0007669"/>
    <property type="project" value="InterPro"/>
</dbReference>
<feature type="compositionally biased region" description="Polar residues" evidence="6">
    <location>
        <begin position="505"/>
        <end position="519"/>
    </location>
</feature>
<feature type="compositionally biased region" description="Basic and acidic residues" evidence="6">
    <location>
        <begin position="26"/>
        <end position="38"/>
    </location>
</feature>
<proteinExistence type="predicted"/>
<feature type="compositionally biased region" description="Polar residues" evidence="6">
    <location>
        <begin position="60"/>
        <end position="69"/>
    </location>
</feature>
<evidence type="ECO:0000256" key="1">
    <source>
        <dbReference type="ARBA" id="ARBA00004123"/>
    </source>
</evidence>
<reference evidence="8" key="1">
    <citation type="journal article" date="2020" name="Stud. Mycol.">
        <title>101 Dothideomycetes genomes: a test case for predicting lifestyles and emergence of pathogens.</title>
        <authorList>
            <person name="Haridas S."/>
            <person name="Albert R."/>
            <person name="Binder M."/>
            <person name="Bloem J."/>
            <person name="Labutti K."/>
            <person name="Salamov A."/>
            <person name="Andreopoulos B."/>
            <person name="Baker S."/>
            <person name="Barry K."/>
            <person name="Bills G."/>
            <person name="Bluhm B."/>
            <person name="Cannon C."/>
            <person name="Castanera R."/>
            <person name="Culley D."/>
            <person name="Daum C."/>
            <person name="Ezra D."/>
            <person name="Gonzalez J."/>
            <person name="Henrissat B."/>
            <person name="Kuo A."/>
            <person name="Liang C."/>
            <person name="Lipzen A."/>
            <person name="Lutzoni F."/>
            <person name="Magnuson J."/>
            <person name="Mondo S."/>
            <person name="Nolan M."/>
            <person name="Ohm R."/>
            <person name="Pangilinan J."/>
            <person name="Park H.-J."/>
            <person name="Ramirez L."/>
            <person name="Alfaro M."/>
            <person name="Sun H."/>
            <person name="Tritt A."/>
            <person name="Yoshinaga Y."/>
            <person name="Zwiers L.-H."/>
            <person name="Turgeon B."/>
            <person name="Goodwin S."/>
            <person name="Spatafora J."/>
            <person name="Crous P."/>
            <person name="Grigoriev I."/>
        </authorList>
    </citation>
    <scope>NUCLEOTIDE SEQUENCE</scope>
    <source>
        <strain evidence="8">CBS 207.26</strain>
    </source>
</reference>
<evidence type="ECO:0000259" key="7">
    <source>
        <dbReference type="Pfam" id="PF04082"/>
    </source>
</evidence>
<feature type="compositionally biased region" description="Basic residues" evidence="6">
    <location>
        <begin position="1"/>
        <end position="21"/>
    </location>
</feature>
<evidence type="ECO:0000256" key="3">
    <source>
        <dbReference type="ARBA" id="ARBA00023015"/>
    </source>
</evidence>
<feature type="region of interest" description="Disordered" evidence="6">
    <location>
        <begin position="1"/>
        <end position="73"/>
    </location>
</feature>
<dbReference type="PANTHER" id="PTHR47338">
    <property type="entry name" value="ZN(II)2CYS6 TRANSCRIPTION FACTOR (EUROFUNG)-RELATED"/>
    <property type="match status" value="1"/>
</dbReference>
<evidence type="ECO:0000256" key="4">
    <source>
        <dbReference type="ARBA" id="ARBA00023163"/>
    </source>
</evidence>
<dbReference type="Pfam" id="PF04082">
    <property type="entry name" value="Fungal_trans"/>
    <property type="match status" value="1"/>
</dbReference>
<dbReference type="GO" id="GO:0008270">
    <property type="term" value="F:zinc ion binding"/>
    <property type="evidence" value="ECO:0007669"/>
    <property type="project" value="InterPro"/>
</dbReference>
<organism evidence="8 9">
    <name type="scientific">Zopfia rhizophila CBS 207.26</name>
    <dbReference type="NCBI Taxonomy" id="1314779"/>
    <lineage>
        <taxon>Eukaryota</taxon>
        <taxon>Fungi</taxon>
        <taxon>Dikarya</taxon>
        <taxon>Ascomycota</taxon>
        <taxon>Pezizomycotina</taxon>
        <taxon>Dothideomycetes</taxon>
        <taxon>Dothideomycetes incertae sedis</taxon>
        <taxon>Zopfiaceae</taxon>
        <taxon>Zopfia</taxon>
    </lineage>
</organism>
<dbReference type="OrthoDB" id="103349at2759"/>
<dbReference type="GO" id="GO:0000981">
    <property type="term" value="F:DNA-binding transcription factor activity, RNA polymerase II-specific"/>
    <property type="evidence" value="ECO:0007669"/>
    <property type="project" value="InterPro"/>
</dbReference>
<evidence type="ECO:0000256" key="5">
    <source>
        <dbReference type="ARBA" id="ARBA00023242"/>
    </source>
</evidence>
<dbReference type="InterPro" id="IPR007219">
    <property type="entry name" value="XnlR_reg_dom"/>
</dbReference>
<evidence type="ECO:0000313" key="9">
    <source>
        <dbReference type="Proteomes" id="UP000800200"/>
    </source>
</evidence>
<keyword evidence="4" id="KW-0804">Transcription</keyword>
<evidence type="ECO:0000256" key="2">
    <source>
        <dbReference type="ARBA" id="ARBA00022723"/>
    </source>
</evidence>
<feature type="domain" description="Xylanolytic transcriptional activator regulatory" evidence="7">
    <location>
        <begin position="79"/>
        <end position="257"/>
    </location>
</feature>
<evidence type="ECO:0000256" key="6">
    <source>
        <dbReference type="SAM" id="MobiDB-lite"/>
    </source>
</evidence>
<dbReference type="GO" id="GO:0005634">
    <property type="term" value="C:nucleus"/>
    <property type="evidence" value="ECO:0007669"/>
    <property type="project" value="UniProtKB-SubCell"/>
</dbReference>
<name>A0A6A6DH25_9PEZI</name>
<dbReference type="CDD" id="cd12148">
    <property type="entry name" value="fungal_TF_MHR"/>
    <property type="match status" value="1"/>
</dbReference>
<dbReference type="EMBL" id="ML994684">
    <property type="protein sequence ID" value="KAF2177748.1"/>
    <property type="molecule type" value="Genomic_DNA"/>
</dbReference>
<evidence type="ECO:0000313" key="8">
    <source>
        <dbReference type="EMBL" id="KAF2177748.1"/>
    </source>
</evidence>
<comment type="subcellular location">
    <subcellularLocation>
        <location evidence="1">Nucleus</location>
    </subcellularLocation>
</comment>
<gene>
    <name evidence="8" type="ORF">K469DRAFT_742368</name>
</gene>
<keyword evidence="5" id="KW-0539">Nucleus</keyword>
<keyword evidence="9" id="KW-1185">Reference proteome</keyword>
<accession>A0A6A6DH25</accession>
<dbReference type="AlphaFoldDB" id="A0A6A6DH25"/>
<dbReference type="GO" id="GO:0003677">
    <property type="term" value="F:DNA binding"/>
    <property type="evidence" value="ECO:0007669"/>
    <property type="project" value="InterPro"/>
</dbReference>
<keyword evidence="3" id="KW-0805">Transcription regulation</keyword>
<protein>
    <recommendedName>
        <fullName evidence="7">Xylanolytic transcriptional activator regulatory domain-containing protein</fullName>
    </recommendedName>
</protein>
<dbReference type="Proteomes" id="UP000800200">
    <property type="component" value="Unassembled WGS sequence"/>
</dbReference>
<feature type="region of interest" description="Disordered" evidence="6">
    <location>
        <begin position="499"/>
        <end position="519"/>
    </location>
</feature>
<sequence length="589" mass="66351">MPNRASRKRANNAGFARRRGITRLYPDTKRRSSRDHPLHLGASMENNHDHEETPVVAEQRAQSSQTAQSPPDRAARIDGFFDKVYPLPSYSFFHPASTKQKCFSAMQDDPLTLAICAVETLFSSLSQKCRQVEASQWIRTAEEVIWQHLESPTIPRLQILLLVILFRMETGEFQRAFMLSALAARAATAMRLNHERHDLSPIALEVRRRIMWSIKLVERYFSMGLPEFELCPVENTYLQLPCHEGTFRAYLDEQHSISDNFRGHADDFGSYQFYVKFYMPFPQLEGIFQDFEKDLAEMGTQIHGGPELSADRLTSLFDSPWLPRHILMHLSWHQCHCDLYRLVLSGYREGAPQVVLDATDPSLVSTAEARCLKHALAIIDILANLNQQSTQHLLLEFDTAICAYHSTRLVLFLSRFGNRAELCHTALKRFFSSSLLAKPIIEEIGGAIDAFRSHSAGASRLASPDLGLESRTTIQLSSAARVRQQLAVHSLLRRANFSDEDEGSYSGSQRAPQPGQSDDASALNLRVTLTAESSHGAASCHLPCNQVSTCSEGWEMQSYISGGSGSSLSPAIIPYFEWQDREWLSRGFL</sequence>